<reference evidence="2" key="1">
    <citation type="submission" date="2018-10" db="EMBL/GenBank/DDBJ databases">
        <title>Effector identification in a new, highly contiguous assembly of the strawberry crown rot pathogen Phytophthora cactorum.</title>
        <authorList>
            <person name="Armitage A.D."/>
            <person name="Nellist C.F."/>
            <person name="Bates H."/>
            <person name="Vickerstaff R.J."/>
            <person name="Harrison R.J."/>
        </authorList>
    </citation>
    <scope>NUCLEOTIDE SEQUENCE</scope>
    <source>
        <strain evidence="2">4040</strain>
    </source>
</reference>
<comment type="caution">
    <text evidence="2">The sequence shown here is derived from an EMBL/GenBank/DDBJ whole genome shotgun (WGS) entry which is preliminary data.</text>
</comment>
<gene>
    <name evidence="2" type="ORF">PC117_g14417</name>
</gene>
<name>A0A8T1CS83_9STRA</name>
<dbReference type="EMBL" id="RCMK01000450">
    <property type="protein sequence ID" value="KAG2928058.1"/>
    <property type="molecule type" value="Genomic_DNA"/>
</dbReference>
<proteinExistence type="predicted"/>
<protein>
    <submittedName>
        <fullName evidence="2">Uncharacterized protein</fullName>
    </submittedName>
</protein>
<evidence type="ECO:0000256" key="1">
    <source>
        <dbReference type="SAM" id="MobiDB-lite"/>
    </source>
</evidence>
<dbReference type="Proteomes" id="UP000736787">
    <property type="component" value="Unassembled WGS sequence"/>
</dbReference>
<evidence type="ECO:0000313" key="3">
    <source>
        <dbReference type="Proteomes" id="UP000736787"/>
    </source>
</evidence>
<organism evidence="2 3">
    <name type="scientific">Phytophthora cactorum</name>
    <dbReference type="NCBI Taxonomy" id="29920"/>
    <lineage>
        <taxon>Eukaryota</taxon>
        <taxon>Sar</taxon>
        <taxon>Stramenopiles</taxon>
        <taxon>Oomycota</taxon>
        <taxon>Peronosporomycetes</taxon>
        <taxon>Peronosporales</taxon>
        <taxon>Peronosporaceae</taxon>
        <taxon>Phytophthora</taxon>
    </lineage>
</organism>
<feature type="region of interest" description="Disordered" evidence="1">
    <location>
        <begin position="1"/>
        <end position="23"/>
    </location>
</feature>
<feature type="compositionally biased region" description="Polar residues" evidence="1">
    <location>
        <begin position="1"/>
        <end position="14"/>
    </location>
</feature>
<evidence type="ECO:0000313" key="2">
    <source>
        <dbReference type="EMBL" id="KAG2928058.1"/>
    </source>
</evidence>
<sequence length="97" mass="10911">MTRETLSVFAQHSQLDGDGSGQKRRILHQVPTGHCRLLEVRLDETACNIRALHDDLLSSLHGIHDILPANGWLFPNRPAQDKQAAMVAQKTRPRPQE</sequence>
<dbReference type="AlphaFoldDB" id="A0A8T1CS83"/>
<accession>A0A8T1CS83</accession>